<reference evidence="2 3" key="1">
    <citation type="journal article" date="2010" name="BMC Genomics">
        <title>Comparative genomics and proteomics of Helicobacter mustelae, an ulcerogenic and carcinogenic gastric pathogen.</title>
        <authorList>
            <person name="O'Toole P.W."/>
            <person name="Snelling W.J."/>
            <person name="Canchaya C."/>
            <person name="Forde B.M."/>
            <person name="Hardie K.R."/>
            <person name="Josenhans C."/>
            <person name="Graham R.L.J."/>
            <person name="McMullan G."/>
            <person name="Parkhill J."/>
            <person name="Belda E."/>
            <person name="Bentley S.D."/>
        </authorList>
    </citation>
    <scope>NUCLEOTIDE SEQUENCE [LARGE SCALE GENOMIC DNA]</scope>
    <source>
        <strain evidence="3">ATCC 43772 / LMG 18044 / NCTC 12198 / 12198</strain>
    </source>
</reference>
<accession>D3UI12</accession>
<evidence type="ECO:0000313" key="3">
    <source>
        <dbReference type="Proteomes" id="UP000001522"/>
    </source>
</evidence>
<dbReference type="Proteomes" id="UP000001522">
    <property type="component" value="Chromosome"/>
</dbReference>
<proteinExistence type="predicted"/>
<dbReference type="KEGG" id="hms:HMU08780"/>
<keyword evidence="1" id="KW-1133">Transmembrane helix</keyword>
<dbReference type="STRING" id="679897.HMU08780"/>
<feature type="transmembrane region" description="Helical" evidence="1">
    <location>
        <begin position="12"/>
        <end position="32"/>
    </location>
</feature>
<evidence type="ECO:0000256" key="1">
    <source>
        <dbReference type="SAM" id="Phobius"/>
    </source>
</evidence>
<organism evidence="2 3">
    <name type="scientific">Helicobacter mustelae (strain ATCC 43772 / CCUG 25715 / CIP 103759 / LMG 18044 / NCTC 12198 / R85-136P)</name>
    <name type="common">Campylobacter mustelae</name>
    <dbReference type="NCBI Taxonomy" id="679897"/>
    <lineage>
        <taxon>Bacteria</taxon>
        <taxon>Pseudomonadati</taxon>
        <taxon>Campylobacterota</taxon>
        <taxon>Epsilonproteobacteria</taxon>
        <taxon>Campylobacterales</taxon>
        <taxon>Helicobacteraceae</taxon>
        <taxon>Helicobacter</taxon>
    </lineage>
</organism>
<protein>
    <submittedName>
        <fullName evidence="2">Putative Hsr recombination casette</fullName>
    </submittedName>
</protein>
<dbReference type="AlphaFoldDB" id="D3UI12"/>
<keyword evidence="3" id="KW-1185">Reference proteome</keyword>
<name>D3UI12_HELM1</name>
<evidence type="ECO:0000313" key="2">
    <source>
        <dbReference type="EMBL" id="CBG40135.1"/>
    </source>
</evidence>
<dbReference type="HOGENOM" id="CLU_1445827_0_0_7"/>
<dbReference type="EMBL" id="FN555004">
    <property type="protein sequence ID" value="CBG40135.1"/>
    <property type="molecule type" value="Genomic_DNA"/>
</dbReference>
<keyword evidence="1" id="KW-0472">Membrane</keyword>
<keyword evidence="1" id="KW-0812">Transmembrane</keyword>
<sequence>MRRVLALSPLFLPQILAFALWIAIILLLYFSYIKKTFKELQSSFLHAAGAASGGAAVACKYHSNNNGANNLVFTDGGLVNAAVNSMGQGVNTLVMNTSNIVSNPILLTGNAVTNQAEGAGVGGNNLYFQNNGTSSPGSGGAPDGTVQNNANAKIAVILSRAPCTTRVIAILFALPVWQKALAITRRE</sequence>
<gene>
    <name evidence="2" type="ordered locus">HMU08780</name>
</gene>